<organism evidence="2 3">
    <name type="scientific">Frankliniella fusca</name>
    <dbReference type="NCBI Taxonomy" id="407009"/>
    <lineage>
        <taxon>Eukaryota</taxon>
        <taxon>Metazoa</taxon>
        <taxon>Ecdysozoa</taxon>
        <taxon>Arthropoda</taxon>
        <taxon>Hexapoda</taxon>
        <taxon>Insecta</taxon>
        <taxon>Pterygota</taxon>
        <taxon>Neoptera</taxon>
        <taxon>Paraneoptera</taxon>
        <taxon>Thysanoptera</taxon>
        <taxon>Terebrantia</taxon>
        <taxon>Thripoidea</taxon>
        <taxon>Thripidae</taxon>
        <taxon>Frankliniella</taxon>
    </lineage>
</organism>
<keyword evidence="3" id="KW-1185">Reference proteome</keyword>
<dbReference type="AlphaFoldDB" id="A0AAE1H2Q3"/>
<dbReference type="PANTHER" id="PTHR46601:SF1">
    <property type="entry name" value="ADF-H DOMAIN-CONTAINING PROTEIN"/>
    <property type="match status" value="1"/>
</dbReference>
<protein>
    <submittedName>
        <fullName evidence="2">RNA-splicing ligase RtcB-like protein</fullName>
    </submittedName>
</protein>
<dbReference type="EMBL" id="JAHWGI010000322">
    <property type="protein sequence ID" value="KAK3913478.1"/>
    <property type="molecule type" value="Genomic_DNA"/>
</dbReference>
<evidence type="ECO:0000313" key="3">
    <source>
        <dbReference type="Proteomes" id="UP001219518"/>
    </source>
</evidence>
<gene>
    <name evidence="2" type="ORF">KUF71_022946</name>
</gene>
<name>A0AAE1H2Q3_9NEOP</name>
<reference evidence="2" key="1">
    <citation type="submission" date="2021-07" db="EMBL/GenBank/DDBJ databases">
        <authorList>
            <person name="Catto M.A."/>
            <person name="Jacobson A."/>
            <person name="Kennedy G."/>
            <person name="Labadie P."/>
            <person name="Hunt B.G."/>
            <person name="Srinivasan R."/>
        </authorList>
    </citation>
    <scope>NUCLEOTIDE SEQUENCE</scope>
    <source>
        <strain evidence="2">PL_HMW_Pooled</strain>
        <tissue evidence="2">Head</tissue>
    </source>
</reference>
<reference evidence="2" key="2">
    <citation type="journal article" date="2023" name="BMC Genomics">
        <title>Pest status, molecular evolution, and epigenetic factors derived from the genome assembly of Frankliniella fusca, a thysanopteran phytovirus vector.</title>
        <authorList>
            <person name="Catto M.A."/>
            <person name="Labadie P.E."/>
            <person name="Jacobson A.L."/>
            <person name="Kennedy G.G."/>
            <person name="Srinivasan R."/>
            <person name="Hunt B.G."/>
        </authorList>
    </citation>
    <scope>NUCLEOTIDE SEQUENCE</scope>
    <source>
        <strain evidence="2">PL_HMW_Pooled</strain>
    </source>
</reference>
<feature type="region of interest" description="Disordered" evidence="1">
    <location>
        <begin position="204"/>
        <end position="249"/>
    </location>
</feature>
<accession>A0AAE1H2Q3</accession>
<keyword evidence="2" id="KW-0436">Ligase</keyword>
<dbReference type="GO" id="GO:0016874">
    <property type="term" value="F:ligase activity"/>
    <property type="evidence" value="ECO:0007669"/>
    <property type="project" value="UniProtKB-KW"/>
</dbReference>
<evidence type="ECO:0000256" key="1">
    <source>
        <dbReference type="SAM" id="MobiDB-lite"/>
    </source>
</evidence>
<dbReference type="Proteomes" id="UP001219518">
    <property type="component" value="Unassembled WGS sequence"/>
</dbReference>
<proteinExistence type="predicted"/>
<sequence length="249" mass="27587">MNTKKMKANLKVGEVLTSQKIIHFKFKMQFRDITGTSKQHCTPLSAISEAPSTLNDGAASQYKNRKNVKNVPNIAHHEKDFNTPCQWHFFATSHGKSTCDSAAGAAKRSAALERKRRVDCEPIANPVQLYEYLKGSSKAMDFVYVSKLKVVSHTEKIQKRMDESAPVPGIRGIHTIIPISETAVKVKEHSLSTTERVIYITPKASSQVNVAPSKPKRKQAAKEKTSESEVQPPPKTTRTSGDSSKKAKQ</sequence>
<dbReference type="PANTHER" id="PTHR46601">
    <property type="entry name" value="ULP_PROTEASE DOMAIN-CONTAINING PROTEIN"/>
    <property type="match status" value="1"/>
</dbReference>
<evidence type="ECO:0000313" key="2">
    <source>
        <dbReference type="EMBL" id="KAK3913478.1"/>
    </source>
</evidence>
<comment type="caution">
    <text evidence="2">The sequence shown here is derived from an EMBL/GenBank/DDBJ whole genome shotgun (WGS) entry which is preliminary data.</text>
</comment>